<evidence type="ECO:0000256" key="1">
    <source>
        <dbReference type="SAM" id="MobiDB-lite"/>
    </source>
</evidence>
<dbReference type="InterPro" id="IPR017740">
    <property type="entry name" value="TssA-like"/>
</dbReference>
<feature type="region of interest" description="Disordered" evidence="1">
    <location>
        <begin position="270"/>
        <end position="290"/>
    </location>
</feature>
<dbReference type="Pfam" id="PF06812">
    <property type="entry name" value="ImpA_N"/>
    <property type="match status" value="1"/>
</dbReference>
<comment type="caution">
    <text evidence="3">The sequence shown here is derived from an EMBL/GenBank/DDBJ whole genome shotgun (WGS) entry which is preliminary data.</text>
</comment>
<dbReference type="InterPro" id="IPR010657">
    <property type="entry name" value="ImpA_N"/>
</dbReference>
<dbReference type="EMBL" id="JAKRRY010000001">
    <property type="protein sequence ID" value="MCW8344580.1"/>
    <property type="molecule type" value="Genomic_DNA"/>
</dbReference>
<protein>
    <submittedName>
        <fullName evidence="3">Type VI secretion system ImpA family N-terminal domain-containing protein</fullName>
    </submittedName>
</protein>
<keyword evidence="4" id="KW-1185">Reference proteome</keyword>
<feature type="compositionally biased region" description="Polar residues" evidence="1">
    <location>
        <begin position="457"/>
        <end position="470"/>
    </location>
</feature>
<dbReference type="Proteomes" id="UP001155587">
    <property type="component" value="Unassembled WGS sequence"/>
</dbReference>
<dbReference type="PANTHER" id="PTHR37951:SF1">
    <property type="entry name" value="TYPE VI SECRETION SYSTEM COMPONENT TSSA1"/>
    <property type="match status" value="1"/>
</dbReference>
<reference evidence="3" key="1">
    <citation type="submission" date="2022-02" db="EMBL/GenBank/DDBJ databases">
        <title>Vibrio sp. nov, a new bacterium isolated from seawater.</title>
        <authorList>
            <person name="Yuan Y."/>
        </authorList>
    </citation>
    <scope>NUCLEOTIDE SEQUENCE</scope>
    <source>
        <strain evidence="3">ZSDZ65</strain>
    </source>
</reference>
<feature type="compositionally biased region" description="Low complexity" evidence="1">
    <location>
        <begin position="428"/>
        <end position="442"/>
    </location>
</feature>
<proteinExistence type="predicted"/>
<sequence>MNSFENLIAPISTEAPTGGYLKLDRTEYRAIRNRYNASLSSFRQLIETPETFNDADLVDVNRHNWSTFRDTVEQALCQKTKDLELLSWYITTLAFSNSPLPDLANGFRLLVVYLDTFWDSLHPTLPNSKSNSDTDDNQQKERAEFRIKPLMQFVGDAPDAGALFMPAQFIHLVGNINYSNYLHAENSGTVDALKKQASDQFNSSVTDNVLALDSILSELVKVETALNRRCLEANIAPIRLKYVHDIFQTLLQALRILVGDKYDRWPLDAVNSESKDNQPTEGNAASIKQDSTLGASLLNNTVSESLTPNDSVSKVSKSNTPTSPMNALNTPKLNSCEQLKNREQAFRQLGELAEYFRQTEPHSPTSYLLERAIQWGHLSLPELMSVLMGHDPSALNHIDALIGVNDKPIKLTTPSTKRQTNSVAEDMSSTAINANSNSNSNTDAVGSASAHNESEENQTNTKSEISDFNW</sequence>
<feature type="compositionally biased region" description="Polar residues" evidence="1">
    <location>
        <begin position="412"/>
        <end position="423"/>
    </location>
</feature>
<evidence type="ECO:0000313" key="4">
    <source>
        <dbReference type="Proteomes" id="UP001155587"/>
    </source>
</evidence>
<feature type="compositionally biased region" description="Polar residues" evidence="1">
    <location>
        <begin position="279"/>
        <end position="290"/>
    </location>
</feature>
<accession>A0A9X3CLG7</accession>
<evidence type="ECO:0000313" key="3">
    <source>
        <dbReference type="EMBL" id="MCW8344580.1"/>
    </source>
</evidence>
<dbReference type="AlphaFoldDB" id="A0A9X3CLG7"/>
<feature type="region of interest" description="Disordered" evidence="1">
    <location>
        <begin position="408"/>
        <end position="470"/>
    </location>
</feature>
<gene>
    <name evidence="3" type="ORF">MD535_00870</name>
</gene>
<evidence type="ECO:0000259" key="2">
    <source>
        <dbReference type="Pfam" id="PF06812"/>
    </source>
</evidence>
<feature type="domain" description="ImpA N-terminal" evidence="2">
    <location>
        <begin position="9"/>
        <end position="153"/>
    </location>
</feature>
<dbReference type="RefSeq" id="WP_265672999.1">
    <property type="nucleotide sequence ID" value="NZ_JAKRRY010000001.1"/>
</dbReference>
<feature type="region of interest" description="Disordered" evidence="1">
    <location>
        <begin position="303"/>
        <end position="331"/>
    </location>
</feature>
<name>A0A9X3CLG7_9VIBR</name>
<dbReference type="PANTHER" id="PTHR37951">
    <property type="entry name" value="CYTOPLASMIC PROTEIN-RELATED"/>
    <property type="match status" value="1"/>
</dbReference>
<organism evidence="3 4">
    <name type="scientific">Vibrio qingdaonensis</name>
    <dbReference type="NCBI Taxonomy" id="2829491"/>
    <lineage>
        <taxon>Bacteria</taxon>
        <taxon>Pseudomonadati</taxon>
        <taxon>Pseudomonadota</taxon>
        <taxon>Gammaproteobacteria</taxon>
        <taxon>Vibrionales</taxon>
        <taxon>Vibrionaceae</taxon>
        <taxon>Vibrio</taxon>
    </lineage>
</organism>